<evidence type="ECO:0000256" key="1">
    <source>
        <dbReference type="SAM" id="MobiDB-lite"/>
    </source>
</evidence>
<dbReference type="Gene3D" id="3.20.20.150">
    <property type="entry name" value="Divalent-metal-dependent TIM barrel enzymes"/>
    <property type="match status" value="1"/>
</dbReference>
<dbReference type="Pfam" id="PF01261">
    <property type="entry name" value="AP_endonuc_2"/>
    <property type="match status" value="1"/>
</dbReference>
<gene>
    <name evidence="3" type="ORF">EKK97_21485</name>
</gene>
<dbReference type="InterPro" id="IPR050312">
    <property type="entry name" value="IolE/XylAMocC-like"/>
</dbReference>
<dbReference type="InterPro" id="IPR013022">
    <property type="entry name" value="Xyl_isomerase-like_TIM-brl"/>
</dbReference>
<dbReference type="PANTHER" id="PTHR12110">
    <property type="entry name" value="HYDROXYPYRUVATE ISOMERASE"/>
    <property type="match status" value="1"/>
</dbReference>
<dbReference type="GO" id="GO:0016853">
    <property type="term" value="F:isomerase activity"/>
    <property type="evidence" value="ECO:0007669"/>
    <property type="project" value="UniProtKB-KW"/>
</dbReference>
<evidence type="ECO:0000313" key="4">
    <source>
        <dbReference type="Proteomes" id="UP000464013"/>
    </source>
</evidence>
<dbReference type="OrthoDB" id="9072761at2"/>
<dbReference type="AlphaFoldDB" id="A0A6I6SLM2"/>
<evidence type="ECO:0000313" key="3">
    <source>
        <dbReference type="EMBL" id="QHC51658.1"/>
    </source>
</evidence>
<dbReference type="SUPFAM" id="SSF51658">
    <property type="entry name" value="Xylose isomerase-like"/>
    <property type="match status" value="1"/>
</dbReference>
<dbReference type="Proteomes" id="UP000464013">
    <property type="component" value="Chromosome"/>
</dbReference>
<sequence>MPDRLYSLAALTVLELSPPEMIEVAAQAGFDAVGLRLIPATSEEHHYPLASDAGLLRQTRQRLRETGIRVLDIEILRLRPDTKVRRDFRHVLEIGAELGASEVLVAGNDDDETRTADNFAALCELARPLGLYPHLEFMPWTGVKNLRQAHRIVAATRKAGHDNACLLVDAFHFNRSASRLEDLTEVSSDWMHYAQLCDVAGPIPASMEEILHEARQQRRFPGDGDIDLPALLAALPDRLPLSLEVPTEGLRQQGISPLARAQQALGKARRAVAGDSTDGQDRLSFESGIY</sequence>
<evidence type="ECO:0000259" key="2">
    <source>
        <dbReference type="Pfam" id="PF01261"/>
    </source>
</evidence>
<keyword evidence="4" id="KW-1185">Reference proteome</keyword>
<protein>
    <submittedName>
        <fullName evidence="3">Sugar phosphate isomerase/epimerase</fullName>
    </submittedName>
</protein>
<feature type="domain" description="Xylose isomerase-like TIM barrel" evidence="2">
    <location>
        <begin position="23"/>
        <end position="258"/>
    </location>
</feature>
<dbReference type="EMBL" id="CP035042">
    <property type="protein sequence ID" value="QHC51658.1"/>
    <property type="molecule type" value="Genomic_DNA"/>
</dbReference>
<proteinExistence type="predicted"/>
<name>A0A6I6SLM2_9GAMM</name>
<organism evidence="3 4">
    <name type="scientific">Billgrantia tianxiuensis</name>
    <dbReference type="NCBI Taxonomy" id="2497861"/>
    <lineage>
        <taxon>Bacteria</taxon>
        <taxon>Pseudomonadati</taxon>
        <taxon>Pseudomonadota</taxon>
        <taxon>Gammaproteobacteria</taxon>
        <taxon>Oceanospirillales</taxon>
        <taxon>Halomonadaceae</taxon>
        <taxon>Billgrantia</taxon>
    </lineage>
</organism>
<dbReference type="KEGG" id="htx:EKK97_21485"/>
<dbReference type="PANTHER" id="PTHR12110:SF48">
    <property type="entry name" value="BLL3656 PROTEIN"/>
    <property type="match status" value="1"/>
</dbReference>
<reference evidence="3 4" key="1">
    <citation type="submission" date="2019-01" db="EMBL/GenBank/DDBJ databases">
        <title>Complete genome of a denitifying bacterium Halomons sp. BC-M4-5.</title>
        <authorList>
            <person name="Wang L."/>
            <person name="Shao Z."/>
        </authorList>
    </citation>
    <scope>NUCLEOTIDE SEQUENCE [LARGE SCALE GENOMIC DNA]</scope>
    <source>
        <strain evidence="3 4">BC-M4-5</strain>
    </source>
</reference>
<dbReference type="InterPro" id="IPR036237">
    <property type="entry name" value="Xyl_isomerase-like_sf"/>
</dbReference>
<accession>A0A6I6SLM2</accession>
<keyword evidence="3" id="KW-0413">Isomerase</keyword>
<dbReference type="RefSeq" id="WP_159555076.1">
    <property type="nucleotide sequence ID" value="NZ_CP035042.1"/>
</dbReference>
<feature type="region of interest" description="Disordered" evidence="1">
    <location>
        <begin position="269"/>
        <end position="290"/>
    </location>
</feature>